<protein>
    <submittedName>
        <fullName evidence="1">Uncharacterized protein</fullName>
    </submittedName>
</protein>
<dbReference type="Proteomes" id="UP000304912">
    <property type="component" value="Plasmid plas12"/>
</dbReference>
<keyword evidence="1" id="KW-0614">Plasmid</keyword>
<accession>A0A5B7YJV1</accession>
<gene>
    <name evidence="1" type="ORF">FBQ74_18810</name>
</gene>
<sequence>MQITRKQYDYLQGFYAHCYAVYHEKSDADFGFWASQLDEANVPWCVQNSVAVTAEDKGSMSLYLSTHLANRGVSIH</sequence>
<dbReference type="AlphaFoldDB" id="A0A5B7YJV1"/>
<dbReference type="KEGG" id="salk:FBQ74_18810"/>
<evidence type="ECO:0000313" key="1">
    <source>
        <dbReference type="EMBL" id="QCZ95573.1"/>
    </source>
</evidence>
<organism evidence="1 2">
    <name type="scientific">Salinimonas iocasae</name>
    <dbReference type="NCBI Taxonomy" id="2572577"/>
    <lineage>
        <taxon>Bacteria</taxon>
        <taxon>Pseudomonadati</taxon>
        <taxon>Pseudomonadota</taxon>
        <taxon>Gammaproteobacteria</taxon>
        <taxon>Alteromonadales</taxon>
        <taxon>Alteromonadaceae</taxon>
        <taxon>Alteromonas/Salinimonas group</taxon>
        <taxon>Salinimonas</taxon>
    </lineage>
</organism>
<name>A0A5B7YJV1_9ALTE</name>
<dbReference type="OrthoDB" id="9893332at2"/>
<keyword evidence="2" id="KW-1185">Reference proteome</keyword>
<reference evidence="1 2" key="1">
    <citation type="submission" date="2019-04" db="EMBL/GenBank/DDBJ databases">
        <title>Salinimonas iocasae sp. nov., a halophilic bacterium isolated from the outer tube casing of tubeworms in Okinawa Trough.</title>
        <authorList>
            <person name="Zhang H."/>
            <person name="Wang H."/>
            <person name="Li C."/>
        </authorList>
    </citation>
    <scope>NUCLEOTIDE SEQUENCE [LARGE SCALE GENOMIC DNA]</scope>
    <source>
        <strain evidence="1 2">KX18D6</strain>
        <plasmid evidence="1 2">plas12</plasmid>
    </source>
</reference>
<proteinExistence type="predicted"/>
<dbReference type="EMBL" id="CP039853">
    <property type="protein sequence ID" value="QCZ95573.1"/>
    <property type="molecule type" value="Genomic_DNA"/>
</dbReference>
<geneLocation type="plasmid" evidence="1 2">
    <name>plas12</name>
</geneLocation>
<evidence type="ECO:0000313" key="2">
    <source>
        <dbReference type="Proteomes" id="UP000304912"/>
    </source>
</evidence>
<dbReference type="RefSeq" id="WP_139758259.1">
    <property type="nucleotide sequence ID" value="NZ_CP039853.1"/>
</dbReference>